<gene>
    <name evidence="2" type="ORF">GCM10017667_55910</name>
</gene>
<keyword evidence="3" id="KW-1185">Reference proteome</keyword>
<dbReference type="RefSeq" id="WP_190043579.1">
    <property type="nucleotide sequence ID" value="NZ_BNBE01000003.1"/>
</dbReference>
<evidence type="ECO:0000313" key="2">
    <source>
        <dbReference type="EMBL" id="GHG15219.1"/>
    </source>
</evidence>
<dbReference type="EMBL" id="BNBE01000003">
    <property type="protein sequence ID" value="GHG15219.1"/>
    <property type="molecule type" value="Genomic_DNA"/>
</dbReference>
<organism evidence="2 3">
    <name type="scientific">Streptomyces filamentosus</name>
    <name type="common">Streptomyces roseosporus</name>
    <dbReference type="NCBI Taxonomy" id="67294"/>
    <lineage>
        <taxon>Bacteria</taxon>
        <taxon>Bacillati</taxon>
        <taxon>Actinomycetota</taxon>
        <taxon>Actinomycetes</taxon>
        <taxon>Kitasatosporales</taxon>
        <taxon>Streptomycetaceae</taxon>
        <taxon>Streptomyces</taxon>
    </lineage>
</organism>
<sequence>MQENSTVEAVVTAPGIAPLRAKEVAAALRVDVSTVYLAIRQGDLPAYRVGAGRGTIRISRTAFDQYVADRGIPASDLAVAS</sequence>
<proteinExistence type="predicted"/>
<dbReference type="SUPFAM" id="SSF46955">
    <property type="entry name" value="Putative DNA-binding domain"/>
    <property type="match status" value="1"/>
</dbReference>
<comment type="caution">
    <text evidence="2">The sequence shown here is derived from an EMBL/GenBank/DDBJ whole genome shotgun (WGS) entry which is preliminary data.</text>
</comment>
<reference evidence="2" key="1">
    <citation type="journal article" date="2014" name="Int. J. Syst. Evol. Microbiol.">
        <title>Complete genome sequence of Corynebacterium casei LMG S-19264T (=DSM 44701T), isolated from a smear-ripened cheese.</title>
        <authorList>
            <consortium name="US DOE Joint Genome Institute (JGI-PGF)"/>
            <person name="Walter F."/>
            <person name="Albersmeier A."/>
            <person name="Kalinowski J."/>
            <person name="Ruckert C."/>
        </authorList>
    </citation>
    <scope>NUCLEOTIDE SEQUENCE</scope>
    <source>
        <strain evidence="2">JCM 4122</strain>
    </source>
</reference>
<dbReference type="InterPro" id="IPR010093">
    <property type="entry name" value="SinI_DNA-bd"/>
</dbReference>
<dbReference type="AlphaFoldDB" id="A0A919BUH7"/>
<dbReference type="GO" id="GO:0003677">
    <property type="term" value="F:DNA binding"/>
    <property type="evidence" value="ECO:0007669"/>
    <property type="project" value="InterPro"/>
</dbReference>
<feature type="domain" description="Helix-turn-helix" evidence="1">
    <location>
        <begin position="19"/>
        <end position="70"/>
    </location>
</feature>
<dbReference type="NCBIfam" id="TIGR01764">
    <property type="entry name" value="excise"/>
    <property type="match status" value="1"/>
</dbReference>
<name>A0A919BUH7_STRFL</name>
<dbReference type="Proteomes" id="UP000632849">
    <property type="component" value="Unassembled WGS sequence"/>
</dbReference>
<dbReference type="Pfam" id="PF12728">
    <property type="entry name" value="HTH_17"/>
    <property type="match status" value="1"/>
</dbReference>
<reference evidence="2" key="2">
    <citation type="submission" date="2020-09" db="EMBL/GenBank/DDBJ databases">
        <authorList>
            <person name="Sun Q."/>
            <person name="Ohkuma M."/>
        </authorList>
    </citation>
    <scope>NUCLEOTIDE SEQUENCE</scope>
    <source>
        <strain evidence="2">JCM 4122</strain>
    </source>
</reference>
<accession>A0A919BUH7</accession>
<protein>
    <recommendedName>
        <fullName evidence="1">Helix-turn-helix domain-containing protein</fullName>
    </recommendedName>
</protein>
<dbReference type="InterPro" id="IPR041657">
    <property type="entry name" value="HTH_17"/>
</dbReference>
<evidence type="ECO:0000313" key="3">
    <source>
        <dbReference type="Proteomes" id="UP000632849"/>
    </source>
</evidence>
<dbReference type="InterPro" id="IPR009061">
    <property type="entry name" value="DNA-bd_dom_put_sf"/>
</dbReference>
<evidence type="ECO:0000259" key="1">
    <source>
        <dbReference type="Pfam" id="PF12728"/>
    </source>
</evidence>